<dbReference type="Pfam" id="PF23572">
    <property type="entry name" value="GH3_C"/>
    <property type="match status" value="1"/>
</dbReference>
<evidence type="ECO:0000259" key="3">
    <source>
        <dbReference type="Pfam" id="PF23571"/>
    </source>
</evidence>
<dbReference type="Pfam" id="PF03321">
    <property type="entry name" value="GH3"/>
    <property type="match status" value="1"/>
</dbReference>
<reference evidence="5 6" key="1">
    <citation type="journal article" date="2013" name="Genome Biol.">
        <title>The genome sequence of the most widely cultivated cacao type and its use to identify candidate genes regulating pod color.</title>
        <authorList>
            <person name="Motamayor J.C."/>
            <person name="Mockaitis K."/>
            <person name="Schmutz J."/>
            <person name="Haiminen N."/>
            <person name="Iii D.L."/>
            <person name="Cornejo O."/>
            <person name="Findley S.D."/>
            <person name="Zheng P."/>
            <person name="Utro F."/>
            <person name="Royaert S."/>
            <person name="Saski C."/>
            <person name="Jenkins J."/>
            <person name="Podicheti R."/>
            <person name="Zhao M."/>
            <person name="Scheffler B.E."/>
            <person name="Stack J.C."/>
            <person name="Feltus F.A."/>
            <person name="Mustiga G.M."/>
            <person name="Amores F."/>
            <person name="Phillips W."/>
            <person name="Marelli J.P."/>
            <person name="May G.D."/>
            <person name="Shapiro H."/>
            <person name="Ma J."/>
            <person name="Bustamante C.D."/>
            <person name="Schnell R.J."/>
            <person name="Main D."/>
            <person name="Gilbert D."/>
            <person name="Parida L."/>
            <person name="Kuhn D.N."/>
        </authorList>
    </citation>
    <scope>NUCLEOTIDE SEQUENCE [LARGE SCALE GENOMIC DNA]</scope>
    <source>
        <strain evidence="6">cv. Matina 1-6</strain>
    </source>
</reference>
<evidence type="ECO:0000256" key="1">
    <source>
        <dbReference type="ARBA" id="ARBA00008068"/>
    </source>
</evidence>
<dbReference type="HOGENOM" id="CLU_016249_2_1_1"/>
<dbReference type="InterPro" id="IPR055378">
    <property type="entry name" value="GH3_C"/>
</dbReference>
<dbReference type="EMBL" id="CM001885">
    <property type="protein sequence ID" value="EOY13048.1"/>
    <property type="molecule type" value="Genomic_DNA"/>
</dbReference>
<dbReference type="InterPro" id="IPR055377">
    <property type="entry name" value="GH3_M"/>
</dbReference>
<evidence type="ECO:0000256" key="2">
    <source>
        <dbReference type="ARBA" id="ARBA00022598"/>
    </source>
</evidence>
<dbReference type="Proteomes" id="UP000026915">
    <property type="component" value="Chromosome 7"/>
</dbReference>
<dbReference type="PANTHER" id="PTHR31901:SF95">
    <property type="entry name" value="INDOLE-3-ACETIC ACID-AMIDO SYNTHETASE GH3.17-LIKE"/>
    <property type="match status" value="1"/>
</dbReference>
<dbReference type="eggNOG" id="ENOG502QPMW">
    <property type="taxonomic scope" value="Eukaryota"/>
</dbReference>
<dbReference type="AlphaFoldDB" id="A0A061F831"/>
<dbReference type="STRING" id="3641.A0A061F831"/>
<dbReference type="InParanoid" id="A0A061F831"/>
<gene>
    <name evidence="5" type="ORF">TCM_031565</name>
</gene>
<dbReference type="OMA" id="YVDRIAT"/>
<organism evidence="5 6">
    <name type="scientific">Theobroma cacao</name>
    <name type="common">Cacao</name>
    <name type="synonym">Cocoa</name>
    <dbReference type="NCBI Taxonomy" id="3641"/>
    <lineage>
        <taxon>Eukaryota</taxon>
        <taxon>Viridiplantae</taxon>
        <taxon>Streptophyta</taxon>
        <taxon>Embryophyta</taxon>
        <taxon>Tracheophyta</taxon>
        <taxon>Spermatophyta</taxon>
        <taxon>Magnoliopsida</taxon>
        <taxon>eudicotyledons</taxon>
        <taxon>Gunneridae</taxon>
        <taxon>Pentapetalae</taxon>
        <taxon>rosids</taxon>
        <taxon>malvids</taxon>
        <taxon>Malvales</taxon>
        <taxon>Malvaceae</taxon>
        <taxon>Byttnerioideae</taxon>
        <taxon>Theobroma</taxon>
    </lineage>
</organism>
<evidence type="ECO:0000313" key="6">
    <source>
        <dbReference type="Proteomes" id="UP000026915"/>
    </source>
</evidence>
<name>A0A061F831_THECC</name>
<evidence type="ECO:0000313" key="5">
    <source>
        <dbReference type="EMBL" id="EOY13048.1"/>
    </source>
</evidence>
<keyword evidence="2" id="KW-0436">Ligase</keyword>
<dbReference type="GO" id="GO:0005737">
    <property type="term" value="C:cytoplasm"/>
    <property type="evidence" value="ECO:0000318"/>
    <property type="project" value="GO_Central"/>
</dbReference>
<accession>A0A061F831</accession>
<sequence>MLVFKKEPSEYVRYSTCILGFFSSSFLSAHQRLFLMAGRMETMEYEDGLKILEELTTNAHQIQERVLEDILKRNAGTEYLRGFLNGQADKQLFKRNVPIVTYEDLKPYIDRIANGEPSDILLADPITQFFLSTGTSGGQPKLIPSTAESFEQRMLEPTLEDLVMKKHFDGLDKGKTMCLFFVKPEIETPSGLMAKFFTTSYFQSNSFKNGSAKICTSPIDTILCLDNKQSMYCQLLIGLLQRDDVVRIESIFVSVFARSIKFLIDYWKDLCSNIRTGCLSDWITDPGCKNAVSLILTGPDPELADSIEHICDHKSWEGIIKKLWPNAKHISSIITGSMSQYISLLESYCGGIPLVSPLYASSEATFGINLKPLSKPFDVSYTFLSNMAYFEFLPVNKASREKAQELQFNNTVSEKASIEMTKENGNVEPVDLTNVKIGQCYEVVVTTMAGLYRYKVGDILKATGFYNNTPQFQFVERQNVVLSIDLDKTSEADLLKAITNAKLFLDPLGFVLTLCSSYTDTSSTPGRYVLFWELRMKESNDFPKLDPRIMEQCCSIVEESFDFTYKSLRKSNIIAPLQIRMVKHGTFDALMDFYVSKGASINQYKTPSCIKSEEAIKILNAGVIGKFFSPKTSF</sequence>
<evidence type="ECO:0000259" key="4">
    <source>
        <dbReference type="Pfam" id="PF23572"/>
    </source>
</evidence>
<keyword evidence="6" id="KW-1185">Reference proteome</keyword>
<dbReference type="Pfam" id="PF23571">
    <property type="entry name" value="GH3_M"/>
    <property type="match status" value="1"/>
</dbReference>
<proteinExistence type="inferred from homology"/>
<feature type="domain" description="GH3 middle" evidence="3">
    <location>
        <begin position="381"/>
        <end position="477"/>
    </location>
</feature>
<feature type="domain" description="GH3 C-terminal" evidence="4">
    <location>
        <begin position="493"/>
        <end position="614"/>
    </location>
</feature>
<comment type="similarity">
    <text evidence="1">Belongs to the IAA-amido conjugating enzyme family.</text>
</comment>
<dbReference type="PANTHER" id="PTHR31901">
    <property type="entry name" value="GH3 DOMAIN-CONTAINING PROTEIN"/>
    <property type="match status" value="1"/>
</dbReference>
<dbReference type="Gramene" id="EOY13048">
    <property type="protein sequence ID" value="EOY13048"/>
    <property type="gene ID" value="TCM_031565"/>
</dbReference>
<protein>
    <submittedName>
        <fullName evidence="5">Indole-3-acetic acid-amido synthetase GH3.17</fullName>
    </submittedName>
</protein>
<dbReference type="InterPro" id="IPR004993">
    <property type="entry name" value="GH3"/>
</dbReference>
<dbReference type="GO" id="GO:0016881">
    <property type="term" value="F:acid-amino acid ligase activity"/>
    <property type="evidence" value="ECO:0000318"/>
    <property type="project" value="GO_Central"/>
</dbReference>